<evidence type="ECO:0000259" key="3">
    <source>
        <dbReference type="SMART" id="SM00568"/>
    </source>
</evidence>
<name>A0A1Q3CG66_CEPFO</name>
<dbReference type="InterPro" id="IPR004182">
    <property type="entry name" value="GRAM"/>
</dbReference>
<accession>A0A1Q3CG66</accession>
<feature type="region of interest" description="Disordered" evidence="2">
    <location>
        <begin position="1"/>
        <end position="24"/>
    </location>
</feature>
<sequence>MNNHSYSSSDETHNPYIELSHATPSGRRPKNTLFDVLNRCGRRVEDVTRKAEFLADNVWHHPVKVSPSLTDAAMARLAQGTMLLKEGGHEKVFQQTFETLPGEKLLKAYVCYLSNSSGPVSGTLYISNKRVAFGSDYTLCHYTSLGQPQWMPYKVLVHLDQLRTVNSSTNILNPSDKYIYIVTRDGYEFWFMGFISYDKALKNLSEALQHSRDLSVVISQD</sequence>
<comment type="caution">
    <text evidence="4">The sequence shown here is derived from an EMBL/GenBank/DDBJ whole genome shotgun (WGS) entry which is preliminary data.</text>
</comment>
<dbReference type="OrthoDB" id="1876989at2759"/>
<gene>
    <name evidence="4" type="ORF">CFOL_v3_22705</name>
</gene>
<evidence type="ECO:0000313" key="5">
    <source>
        <dbReference type="Proteomes" id="UP000187406"/>
    </source>
</evidence>
<dbReference type="SMART" id="SM00568">
    <property type="entry name" value="GRAM"/>
    <property type="match status" value="1"/>
</dbReference>
<evidence type="ECO:0000256" key="1">
    <source>
        <dbReference type="ARBA" id="ARBA00009414"/>
    </source>
</evidence>
<dbReference type="Pfam" id="PF02893">
    <property type="entry name" value="GRAM"/>
    <property type="match status" value="1"/>
</dbReference>
<feature type="domain" description="GRAM" evidence="3">
    <location>
        <begin position="91"/>
        <end position="169"/>
    </location>
</feature>
<evidence type="ECO:0000313" key="4">
    <source>
        <dbReference type="EMBL" id="GAV79240.1"/>
    </source>
</evidence>
<dbReference type="InterPro" id="IPR037848">
    <property type="entry name" value="GEM-like"/>
</dbReference>
<dbReference type="PANTHER" id="PTHR31969">
    <property type="entry name" value="GEM-LIKE PROTEIN 2"/>
    <property type="match status" value="1"/>
</dbReference>
<dbReference type="Gene3D" id="2.30.29.30">
    <property type="entry name" value="Pleckstrin-homology domain (PH domain)/Phosphotyrosine-binding domain (PTB)"/>
    <property type="match status" value="1"/>
</dbReference>
<organism evidence="4 5">
    <name type="scientific">Cephalotus follicularis</name>
    <name type="common">Albany pitcher plant</name>
    <dbReference type="NCBI Taxonomy" id="3775"/>
    <lineage>
        <taxon>Eukaryota</taxon>
        <taxon>Viridiplantae</taxon>
        <taxon>Streptophyta</taxon>
        <taxon>Embryophyta</taxon>
        <taxon>Tracheophyta</taxon>
        <taxon>Spermatophyta</taxon>
        <taxon>Magnoliopsida</taxon>
        <taxon>eudicotyledons</taxon>
        <taxon>Gunneridae</taxon>
        <taxon>Pentapetalae</taxon>
        <taxon>rosids</taxon>
        <taxon>fabids</taxon>
        <taxon>Oxalidales</taxon>
        <taxon>Cephalotaceae</taxon>
        <taxon>Cephalotus</taxon>
    </lineage>
</organism>
<proteinExistence type="inferred from homology"/>
<comment type="similarity">
    <text evidence="1">Belongs to the GEM family.</text>
</comment>
<dbReference type="InterPro" id="IPR011993">
    <property type="entry name" value="PH-like_dom_sf"/>
</dbReference>
<dbReference type="EMBL" id="BDDD01001943">
    <property type="protein sequence ID" value="GAV79240.1"/>
    <property type="molecule type" value="Genomic_DNA"/>
</dbReference>
<evidence type="ECO:0000256" key="2">
    <source>
        <dbReference type="SAM" id="MobiDB-lite"/>
    </source>
</evidence>
<dbReference type="STRING" id="3775.A0A1Q3CG66"/>
<dbReference type="InParanoid" id="A0A1Q3CG66"/>
<protein>
    <submittedName>
        <fullName evidence="4">GRAM domain-containing protein</fullName>
    </submittedName>
</protein>
<reference evidence="5" key="1">
    <citation type="submission" date="2016-04" db="EMBL/GenBank/DDBJ databases">
        <title>Cephalotus genome sequencing.</title>
        <authorList>
            <person name="Fukushima K."/>
            <person name="Hasebe M."/>
            <person name="Fang X."/>
        </authorList>
    </citation>
    <scope>NUCLEOTIDE SEQUENCE [LARGE SCALE GENOMIC DNA]</scope>
    <source>
        <strain evidence="5">cv. St1</strain>
    </source>
</reference>
<dbReference type="AlphaFoldDB" id="A0A1Q3CG66"/>
<keyword evidence="5" id="KW-1185">Reference proteome</keyword>
<dbReference type="Proteomes" id="UP000187406">
    <property type="component" value="Unassembled WGS sequence"/>
</dbReference>